<gene>
    <name evidence="1" type="ORF">ADK38_35135</name>
</gene>
<keyword evidence="2" id="KW-1185">Reference proteome</keyword>
<dbReference type="GO" id="GO:0008483">
    <property type="term" value="F:transaminase activity"/>
    <property type="evidence" value="ECO:0007669"/>
    <property type="project" value="UniProtKB-KW"/>
</dbReference>
<dbReference type="EMBL" id="LGUT01003243">
    <property type="protein sequence ID" value="KOG85711.1"/>
    <property type="molecule type" value="Genomic_DNA"/>
</dbReference>
<name>A0ABR5IX43_9ACTN</name>
<dbReference type="InterPro" id="IPR043131">
    <property type="entry name" value="BCAT-like_N"/>
</dbReference>
<keyword evidence="1" id="KW-0808">Transferase</keyword>
<keyword evidence="1" id="KW-0032">Aminotransferase</keyword>
<evidence type="ECO:0000313" key="2">
    <source>
        <dbReference type="Proteomes" id="UP000037020"/>
    </source>
</evidence>
<dbReference type="InterPro" id="IPR036038">
    <property type="entry name" value="Aminotransferase-like"/>
</dbReference>
<comment type="caution">
    <text evidence="1">The sequence shown here is derived from an EMBL/GenBank/DDBJ whole genome shotgun (WGS) entry which is preliminary data.</text>
</comment>
<feature type="non-terminal residue" evidence="1">
    <location>
        <position position="71"/>
    </location>
</feature>
<accession>A0ABR5IX43</accession>
<organism evidence="1 2">
    <name type="scientific">Streptomyces varsoviensis</name>
    <dbReference type="NCBI Taxonomy" id="67373"/>
    <lineage>
        <taxon>Bacteria</taxon>
        <taxon>Bacillati</taxon>
        <taxon>Actinomycetota</taxon>
        <taxon>Actinomycetes</taxon>
        <taxon>Kitasatosporales</taxon>
        <taxon>Streptomycetaceae</taxon>
        <taxon>Streptomyces</taxon>
    </lineage>
</organism>
<proteinExistence type="predicted"/>
<evidence type="ECO:0000313" key="1">
    <source>
        <dbReference type="EMBL" id="KOG85711.1"/>
    </source>
</evidence>
<protein>
    <submittedName>
        <fullName evidence="1">Class IV aminotransferase</fullName>
    </submittedName>
</protein>
<reference evidence="1 2" key="1">
    <citation type="submission" date="2015-07" db="EMBL/GenBank/DDBJ databases">
        <authorList>
            <person name="Ju K.-S."/>
            <person name="Doroghazi J.R."/>
            <person name="Metcalf W.W."/>
        </authorList>
    </citation>
    <scope>NUCLEOTIDE SEQUENCE [LARGE SCALE GENOMIC DNA]</scope>
    <source>
        <strain evidence="1 2">NRRL B-3589</strain>
    </source>
</reference>
<dbReference type="Gene3D" id="3.30.470.10">
    <property type="match status" value="1"/>
</dbReference>
<dbReference type="Proteomes" id="UP000037020">
    <property type="component" value="Unassembled WGS sequence"/>
</dbReference>
<dbReference type="SUPFAM" id="SSF56752">
    <property type="entry name" value="D-aminoacid aminotransferase-like PLP-dependent enzymes"/>
    <property type="match status" value="1"/>
</dbReference>
<sequence length="71" mass="7354">MNTQSNGASAPASRIWLDGALREADGARVSVFDHGLTAGDGVFETLKATNGGAFALDRHLRRLATSARGLG</sequence>